<evidence type="ECO:0000313" key="8">
    <source>
        <dbReference type="EMBL" id="SQD92796.1"/>
    </source>
</evidence>
<evidence type="ECO:0000259" key="7">
    <source>
        <dbReference type="SMART" id="SM00481"/>
    </source>
</evidence>
<feature type="domain" description="Polymerase/histidinol phosphatase N-terminal" evidence="7">
    <location>
        <begin position="4"/>
        <end position="71"/>
    </location>
</feature>
<dbReference type="CDD" id="cd04485">
    <property type="entry name" value="DnaE_OBF"/>
    <property type="match status" value="1"/>
</dbReference>
<dbReference type="Gene3D" id="1.10.150.870">
    <property type="match status" value="1"/>
</dbReference>
<evidence type="ECO:0000256" key="4">
    <source>
        <dbReference type="ARBA" id="ARBA00022705"/>
    </source>
</evidence>
<sequence>MAFVHLHVHSEYSLLDGMGRVRDLVARAAELGMPALALTDHGNLSGVIKFYRMATEAGVKPLLGEELYVAPDSRHSRDPATGRSPYHLVALAADETGWQNLLVLANRAHTEGFYYKPRVDLELLAEHATGLVALSACESGEVQRHLLHGRRDEAAAAAGRYAEIFPRRFYLELQNHGLERNKALVRDQIALARRLNLPVVASADVHYLSPEDREPHRVLINIQAAKKLSDPDARSFDGDGYHFLTEEEMRARFAEVPEALAATIAVAEQCELKLDLGRRLLPRYPSVLSPNEELIEQARAGARARFGDPLPPPVEERLNYELDVITRMNLAPYFLIVADFVGYARRKRIPVGPGRGSAAGSLVAYALGITQVDPLRFNLLFERFLNPDRVTLPDFDIDFCVRGRDEVIRYVAERYGRDHLAQIATFDRMAARSVVRDVARVLGLPYEKSDRIAKLVPFKMTLRRALEEVPALKELAEGEEEMRRLFAIARRLEGQLRNSSTHAAGVVIAPEPLEKFVPLLRLADGEFVTQFDMHDVEAVGLLKMDFLGLRNLTLLDDVTRLVEKRTGVEVDLGRIPLDDGATYELIQSGQTTGVFQIESPGMKALIRRLEPTEFRDLIAILGLFRPGPLDSGMADDYIERKHGRQPVTYPHPAAEEVLSETYGLPIYQDQILLLAQRLAGFTLGEADLLRRAMGKKKPEEMAEMESRFVDGCVRNGIPITEAKKIFSDIEKFARYGFVKAHATAYAFITYWTAYFKAHYPTEFMAALLTSVQDNLDKVAAYIEECRGMGIEVLPPDVNESAVGFTPVGEGVIRFGLGAIKHVGTGAVEAILASRGAGFRNFFDFCQRMDPERVSREAVESLIKAGAMDRFGLPRQALMALVYEGMRLAQLTRSQRASGQQSFFEAEELAPKLTVEETEFPRETLLEFERELLGLYLSGHPLDAYAAELRARGAIPLADAGTEGRPFTVAGQVKTLKVVPTQEGPMAFLTLEDPSGEAEVVVGARLYATRAALLRERALLVLRVRWSERNGSRRLQALDVDPLVPPASSPTHCVIELPLDLATPETAAHLSGILADHPGPVPARLRLREGERALVVEAGPQYAVQPSPELRQRLAQLGPGVRVEWG</sequence>
<dbReference type="KEGG" id="bana:BARAN1_0772"/>
<dbReference type="Proteomes" id="UP000249818">
    <property type="component" value="Chromosome BARAN1"/>
</dbReference>
<evidence type="ECO:0000313" key="9">
    <source>
        <dbReference type="Proteomes" id="UP000249818"/>
    </source>
</evidence>
<dbReference type="CDD" id="cd12113">
    <property type="entry name" value="PHP_PolIIIA_DnaE3"/>
    <property type="match status" value="1"/>
</dbReference>
<organism evidence="8 9">
    <name type="scientific">Candidatus Bipolaricaulis anaerobius</name>
    <dbReference type="NCBI Taxonomy" id="2026885"/>
    <lineage>
        <taxon>Bacteria</taxon>
        <taxon>Candidatus Bipolaricaulota</taxon>
        <taxon>Candidatus Bipolaricaulia</taxon>
        <taxon>Candidatus Bipolaricaulales</taxon>
        <taxon>Candidatus Bipolaricaulaceae</taxon>
        <taxon>Candidatus Bipolaricaulis</taxon>
    </lineage>
</organism>
<dbReference type="Pfam" id="PF17657">
    <property type="entry name" value="DNA_pol3_finger"/>
    <property type="match status" value="1"/>
</dbReference>
<dbReference type="PANTHER" id="PTHR32294">
    <property type="entry name" value="DNA POLYMERASE III SUBUNIT ALPHA"/>
    <property type="match status" value="1"/>
</dbReference>
<name>A0A2X3KZ58_9BACT</name>
<dbReference type="InterPro" id="IPR029460">
    <property type="entry name" value="DNAPol_HHH"/>
</dbReference>
<dbReference type="InterPro" id="IPR003141">
    <property type="entry name" value="Pol/His_phosphatase_N"/>
</dbReference>
<evidence type="ECO:0000256" key="3">
    <source>
        <dbReference type="ARBA" id="ARBA00022695"/>
    </source>
</evidence>
<dbReference type="RefSeq" id="WP_157959447.1">
    <property type="nucleotide sequence ID" value="NZ_LS483254.1"/>
</dbReference>
<dbReference type="InterPro" id="IPR004013">
    <property type="entry name" value="PHP_dom"/>
</dbReference>
<dbReference type="Pfam" id="PF14579">
    <property type="entry name" value="HHH_6"/>
    <property type="match status" value="1"/>
</dbReference>
<keyword evidence="3 8" id="KW-0548">Nucleotidyltransferase</keyword>
<dbReference type="InterPro" id="IPR016195">
    <property type="entry name" value="Pol/histidinol_Pase-like"/>
</dbReference>
<dbReference type="InterPro" id="IPR004805">
    <property type="entry name" value="DnaE2/DnaE/PolC"/>
</dbReference>
<dbReference type="GO" id="GO:0008408">
    <property type="term" value="F:3'-5' exonuclease activity"/>
    <property type="evidence" value="ECO:0007669"/>
    <property type="project" value="InterPro"/>
</dbReference>
<dbReference type="InterPro" id="IPR011708">
    <property type="entry name" value="DNA_pol3_alpha_NTPase_dom"/>
</dbReference>
<dbReference type="PANTHER" id="PTHR32294:SF0">
    <property type="entry name" value="DNA POLYMERASE III SUBUNIT ALPHA"/>
    <property type="match status" value="1"/>
</dbReference>
<dbReference type="GO" id="GO:0006260">
    <property type="term" value="P:DNA replication"/>
    <property type="evidence" value="ECO:0007669"/>
    <property type="project" value="UniProtKB-KW"/>
</dbReference>
<dbReference type="AlphaFoldDB" id="A0A2X3KZ58"/>
<dbReference type="NCBIfam" id="TIGR00594">
    <property type="entry name" value="polc"/>
    <property type="match status" value="1"/>
</dbReference>
<keyword evidence="4" id="KW-0235">DNA replication</keyword>
<evidence type="ECO:0000256" key="5">
    <source>
        <dbReference type="ARBA" id="ARBA00022932"/>
    </source>
</evidence>
<evidence type="ECO:0000256" key="6">
    <source>
        <dbReference type="ARBA" id="ARBA00049244"/>
    </source>
</evidence>
<accession>A0A2X3KZ58</accession>
<keyword evidence="2 8" id="KW-0808">Transferase</keyword>
<dbReference type="SUPFAM" id="SSF89550">
    <property type="entry name" value="PHP domain-like"/>
    <property type="match status" value="1"/>
</dbReference>
<keyword evidence="5" id="KW-0239">DNA-directed DNA polymerase</keyword>
<evidence type="ECO:0000256" key="2">
    <source>
        <dbReference type="ARBA" id="ARBA00022679"/>
    </source>
</evidence>
<dbReference type="Pfam" id="PF07733">
    <property type="entry name" value="DNA_pol3_alpha"/>
    <property type="match status" value="1"/>
</dbReference>
<keyword evidence="9" id="KW-1185">Reference proteome</keyword>
<dbReference type="InterPro" id="IPR040982">
    <property type="entry name" value="DNA_pol3_finger"/>
</dbReference>
<reference evidence="9" key="1">
    <citation type="submission" date="2018-05" db="EMBL/GenBank/DDBJ databases">
        <authorList>
            <person name="Hao L."/>
        </authorList>
    </citation>
    <scope>NUCLEOTIDE SEQUENCE [LARGE SCALE GENOMIC DNA]</scope>
</reference>
<dbReference type="OrthoDB" id="9803237at2"/>
<dbReference type="NCBIfam" id="NF004226">
    <property type="entry name" value="PRK05673.1"/>
    <property type="match status" value="1"/>
</dbReference>
<gene>
    <name evidence="8" type="primary">dnaE</name>
    <name evidence="8" type="ORF">BARAN1_0772</name>
</gene>
<comment type="catalytic activity">
    <reaction evidence="6">
        <text>DNA(n) + a 2'-deoxyribonucleoside 5'-triphosphate = DNA(n+1) + diphosphate</text>
        <dbReference type="Rhea" id="RHEA:22508"/>
        <dbReference type="Rhea" id="RHEA-COMP:17339"/>
        <dbReference type="Rhea" id="RHEA-COMP:17340"/>
        <dbReference type="ChEBI" id="CHEBI:33019"/>
        <dbReference type="ChEBI" id="CHEBI:61560"/>
        <dbReference type="ChEBI" id="CHEBI:173112"/>
        <dbReference type="EC" id="2.7.7.7"/>
    </reaction>
</comment>
<protein>
    <recommendedName>
        <fullName evidence="1">DNA-directed DNA polymerase</fullName>
        <ecNumber evidence="1">2.7.7.7</ecNumber>
    </recommendedName>
</protein>
<dbReference type="InterPro" id="IPR041931">
    <property type="entry name" value="DNA_pol3_alpha_thumb_dom"/>
</dbReference>
<dbReference type="Gene3D" id="1.10.10.1600">
    <property type="entry name" value="Bacterial DNA polymerase III alpha subunit, thumb domain"/>
    <property type="match status" value="1"/>
</dbReference>
<evidence type="ECO:0000256" key="1">
    <source>
        <dbReference type="ARBA" id="ARBA00012417"/>
    </source>
</evidence>
<dbReference type="EMBL" id="LS483254">
    <property type="protein sequence ID" value="SQD92796.1"/>
    <property type="molecule type" value="Genomic_DNA"/>
</dbReference>
<proteinExistence type="predicted"/>
<dbReference type="Gene3D" id="3.20.20.140">
    <property type="entry name" value="Metal-dependent hydrolases"/>
    <property type="match status" value="1"/>
</dbReference>
<dbReference type="Pfam" id="PF02811">
    <property type="entry name" value="PHP"/>
    <property type="match status" value="1"/>
</dbReference>
<dbReference type="EC" id="2.7.7.7" evidence="1"/>
<dbReference type="GO" id="GO:0003887">
    <property type="term" value="F:DNA-directed DNA polymerase activity"/>
    <property type="evidence" value="ECO:0007669"/>
    <property type="project" value="UniProtKB-KW"/>
</dbReference>
<dbReference type="SMART" id="SM00481">
    <property type="entry name" value="POLIIIAc"/>
    <property type="match status" value="1"/>
</dbReference>